<keyword evidence="2" id="KW-1185">Reference proteome</keyword>
<accession>A0AA88QYQ8</accession>
<reference evidence="1" key="1">
    <citation type="submission" date="2022-12" db="EMBL/GenBank/DDBJ databases">
        <title>Draft genome assemblies for two species of Escallonia (Escalloniales).</title>
        <authorList>
            <person name="Chanderbali A."/>
            <person name="Dervinis C."/>
            <person name="Anghel I."/>
            <person name="Soltis D."/>
            <person name="Soltis P."/>
            <person name="Zapata F."/>
        </authorList>
    </citation>
    <scope>NUCLEOTIDE SEQUENCE</scope>
    <source>
        <strain evidence="1">UCBG92.1500</strain>
        <tissue evidence="1">Leaf</tissue>
    </source>
</reference>
<name>A0AA88QYQ8_9ASTE</name>
<evidence type="ECO:0000313" key="1">
    <source>
        <dbReference type="EMBL" id="KAK2979609.1"/>
    </source>
</evidence>
<sequence length="89" mass="10236">MAIQEALKLAGGFDFPYIFPSLTFFHSISRAKLALEEIHRKVDNILQEIIKDHTTSNRPSAIAYTKCPWHQLLSRFDFTYFLPSSMVSS</sequence>
<dbReference type="EMBL" id="JAVXUO010001736">
    <property type="protein sequence ID" value="KAK2979609.1"/>
    <property type="molecule type" value="Genomic_DNA"/>
</dbReference>
<comment type="caution">
    <text evidence="1">The sequence shown here is derived from an EMBL/GenBank/DDBJ whole genome shotgun (WGS) entry which is preliminary data.</text>
</comment>
<dbReference type="Proteomes" id="UP001187471">
    <property type="component" value="Unassembled WGS sequence"/>
</dbReference>
<protein>
    <submittedName>
        <fullName evidence="1">Uncharacterized protein</fullName>
    </submittedName>
</protein>
<organism evidence="1 2">
    <name type="scientific">Escallonia rubra</name>
    <dbReference type="NCBI Taxonomy" id="112253"/>
    <lineage>
        <taxon>Eukaryota</taxon>
        <taxon>Viridiplantae</taxon>
        <taxon>Streptophyta</taxon>
        <taxon>Embryophyta</taxon>
        <taxon>Tracheophyta</taxon>
        <taxon>Spermatophyta</taxon>
        <taxon>Magnoliopsida</taxon>
        <taxon>eudicotyledons</taxon>
        <taxon>Gunneridae</taxon>
        <taxon>Pentapetalae</taxon>
        <taxon>asterids</taxon>
        <taxon>campanulids</taxon>
        <taxon>Escalloniales</taxon>
        <taxon>Escalloniaceae</taxon>
        <taxon>Escallonia</taxon>
    </lineage>
</organism>
<gene>
    <name evidence="1" type="ORF">RJ640_020101</name>
</gene>
<dbReference type="AlphaFoldDB" id="A0AA88QYQ8"/>
<evidence type="ECO:0000313" key="2">
    <source>
        <dbReference type="Proteomes" id="UP001187471"/>
    </source>
</evidence>
<proteinExistence type="predicted"/>